<evidence type="ECO:0000256" key="5">
    <source>
        <dbReference type="ARBA" id="ARBA00022741"/>
    </source>
</evidence>
<sequence>MTQLLGFSSPSHLQLVKHYFKAVVISRRFNQMGILSFIFIGVYFIKISILADSTSSHGGYELGFLSRRKGVHRRSLLASTSGDYCDNNDLCGPNGMCVISNSPVCTCLNGFEPKAPEKYNSGDYSGGCVQAQPSNCQNKDDGFEIYAGVKLPDTTDSRANQSMSVKDCRENCLNNCSCVAYASSNVNGCTIWFGDLNNIRKLSDGGEDLNVRIPSSELKKNHSRKTKIAVIVASVVAVVIGMLLVAYCIHRRRTKFKEKMGKNGMTNQNYDGQNEDIELPIFSLSTIVTATDNFSFNMKLGEGGFGPVYKGSLVDGQEIAVKRLSRSSGQGPTEFKNEVLLIAKLQHRNLVRLLGCCIEGEERLLIYEYMPNNSLDFYLFEENRARLLAWPQRFHIICGIARGLLYLHQDSRLRIIHRDLKASNVLLDKEMNPKISDFGMARTFGGDQTEGVTRRVVGTYGYMAPEYAIDGKFSVKSDVFSFGILLLETLSGKRSRGFYDPVHNLNLIGHAWRLWKEGRSSELIDGCLRDSCSLSEIFCCFHISLLCVQELPEDRPNISTVILMLGGGSALPLPKKPGFFCRSSSEADSSSCVNATTSSSKNYTYSNYDSTITVLEGR</sequence>
<comment type="caution">
    <text evidence="12">Lacks conserved residue(s) required for the propagation of feature annotation.</text>
</comment>
<keyword evidence="7" id="KW-0067">ATP-binding</keyword>
<dbReference type="STRING" id="74649.A0A2P6QBJ8"/>
<dbReference type="FunFam" id="3.30.200.20:FF:000195">
    <property type="entry name" value="G-type lectin S-receptor-like serine/threonine-protein kinase"/>
    <property type="match status" value="1"/>
</dbReference>
<evidence type="ECO:0000256" key="9">
    <source>
        <dbReference type="ARBA" id="ARBA00023180"/>
    </source>
</evidence>
<dbReference type="InterPro" id="IPR003609">
    <property type="entry name" value="Pan_app"/>
</dbReference>
<comment type="catalytic activity">
    <reaction evidence="11">
        <text>L-seryl-[protein] + ATP = O-phospho-L-seryl-[protein] + ADP + H(+)</text>
        <dbReference type="Rhea" id="RHEA:17989"/>
        <dbReference type="Rhea" id="RHEA-COMP:9863"/>
        <dbReference type="Rhea" id="RHEA-COMP:11604"/>
        <dbReference type="ChEBI" id="CHEBI:15378"/>
        <dbReference type="ChEBI" id="CHEBI:29999"/>
        <dbReference type="ChEBI" id="CHEBI:30616"/>
        <dbReference type="ChEBI" id="CHEBI:83421"/>
        <dbReference type="ChEBI" id="CHEBI:456216"/>
        <dbReference type="EC" id="2.7.11.1"/>
    </reaction>
</comment>
<dbReference type="CDD" id="cd01098">
    <property type="entry name" value="PAN_AP_plant"/>
    <property type="match status" value="1"/>
</dbReference>
<dbReference type="InterPro" id="IPR008271">
    <property type="entry name" value="Ser/Thr_kinase_AS"/>
</dbReference>
<feature type="domain" description="Protein kinase" evidence="14">
    <location>
        <begin position="294"/>
        <end position="579"/>
    </location>
</feature>
<feature type="transmembrane region" description="Helical" evidence="13">
    <location>
        <begin position="228"/>
        <end position="249"/>
    </location>
</feature>
<dbReference type="InterPro" id="IPR011009">
    <property type="entry name" value="Kinase-like_dom_sf"/>
</dbReference>
<dbReference type="GO" id="GO:0004674">
    <property type="term" value="F:protein serine/threonine kinase activity"/>
    <property type="evidence" value="ECO:0007669"/>
    <property type="project" value="UniProtKB-KW"/>
</dbReference>
<keyword evidence="5" id="KW-0547">Nucleotide-binding</keyword>
<comment type="catalytic activity">
    <reaction evidence="10">
        <text>L-threonyl-[protein] + ATP = O-phospho-L-threonyl-[protein] + ADP + H(+)</text>
        <dbReference type="Rhea" id="RHEA:46608"/>
        <dbReference type="Rhea" id="RHEA-COMP:11060"/>
        <dbReference type="Rhea" id="RHEA-COMP:11605"/>
        <dbReference type="ChEBI" id="CHEBI:15378"/>
        <dbReference type="ChEBI" id="CHEBI:30013"/>
        <dbReference type="ChEBI" id="CHEBI:30616"/>
        <dbReference type="ChEBI" id="CHEBI:61977"/>
        <dbReference type="ChEBI" id="CHEBI:456216"/>
        <dbReference type="EC" id="2.7.11.1"/>
    </reaction>
</comment>
<evidence type="ECO:0000256" key="10">
    <source>
        <dbReference type="ARBA" id="ARBA00047899"/>
    </source>
</evidence>
<keyword evidence="3 17" id="KW-0808">Transferase</keyword>
<dbReference type="EC" id="2.7.11.1" evidence="1"/>
<accession>A0A2P6QBJ8</accession>
<dbReference type="SUPFAM" id="SSF56112">
    <property type="entry name" value="Protein kinase-like (PK-like)"/>
    <property type="match status" value="1"/>
</dbReference>
<keyword evidence="6" id="KW-0418">Kinase</keyword>
<dbReference type="GO" id="GO:0005886">
    <property type="term" value="C:plasma membrane"/>
    <property type="evidence" value="ECO:0007669"/>
    <property type="project" value="TreeGrafter"/>
</dbReference>
<dbReference type="EMBL" id="PDCK01000043">
    <property type="protein sequence ID" value="PRQ31557.1"/>
    <property type="molecule type" value="Genomic_DNA"/>
</dbReference>
<dbReference type="Pfam" id="PF07714">
    <property type="entry name" value="PK_Tyr_Ser-Thr"/>
    <property type="match status" value="1"/>
</dbReference>
<dbReference type="PANTHER" id="PTHR27002">
    <property type="entry name" value="RECEPTOR-LIKE SERINE/THREONINE-PROTEIN KINASE SD1-8"/>
    <property type="match status" value="1"/>
</dbReference>
<evidence type="ECO:0000256" key="8">
    <source>
        <dbReference type="ARBA" id="ARBA00023157"/>
    </source>
</evidence>
<dbReference type="OrthoDB" id="4062651at2759"/>
<protein>
    <recommendedName>
        <fullName evidence="1">non-specific serine/threonine protein kinase</fullName>
        <ecNumber evidence="1">2.7.11.1</ecNumber>
    </recommendedName>
</protein>
<proteinExistence type="predicted"/>
<dbReference type="PANTHER" id="PTHR27002:SF616">
    <property type="entry name" value="RECEPTOR-LIKE SERINE_THREONINE-PROTEIN KINASE"/>
    <property type="match status" value="1"/>
</dbReference>
<dbReference type="GO" id="GO:0048544">
    <property type="term" value="P:recognition of pollen"/>
    <property type="evidence" value="ECO:0007669"/>
    <property type="project" value="InterPro"/>
</dbReference>
<evidence type="ECO:0000256" key="4">
    <source>
        <dbReference type="ARBA" id="ARBA00022729"/>
    </source>
</evidence>
<feature type="transmembrane region" description="Helical" evidence="13">
    <location>
        <begin position="32"/>
        <end position="51"/>
    </location>
</feature>
<keyword evidence="12" id="KW-0245">EGF-like domain</keyword>
<dbReference type="GO" id="GO:0005524">
    <property type="term" value="F:ATP binding"/>
    <property type="evidence" value="ECO:0007669"/>
    <property type="project" value="UniProtKB-KW"/>
</dbReference>
<comment type="caution">
    <text evidence="17">The sequence shown here is derived from an EMBL/GenBank/DDBJ whole genome shotgun (WGS) entry which is preliminary data.</text>
</comment>
<dbReference type="FunFam" id="1.10.510.10:FF:000060">
    <property type="entry name" value="G-type lectin S-receptor-like serine/threonine-protein kinase"/>
    <property type="match status" value="1"/>
</dbReference>
<evidence type="ECO:0000256" key="12">
    <source>
        <dbReference type="PROSITE-ProRule" id="PRU00076"/>
    </source>
</evidence>
<reference evidence="17 18" key="1">
    <citation type="journal article" date="2018" name="Nat. Genet.">
        <title>The Rosa genome provides new insights in the design of modern roses.</title>
        <authorList>
            <person name="Bendahmane M."/>
        </authorList>
    </citation>
    <scope>NUCLEOTIDE SEQUENCE [LARGE SCALE GENOMIC DNA]</scope>
    <source>
        <strain evidence="18">cv. Old Blush</strain>
    </source>
</reference>
<keyword evidence="9" id="KW-0325">Glycoprotein</keyword>
<gene>
    <name evidence="17" type="ORF">RchiOBHm_Chr5g0036771</name>
</gene>
<dbReference type="SMART" id="SM00220">
    <property type="entry name" value="S_TKc"/>
    <property type="match status" value="1"/>
</dbReference>
<dbReference type="PROSITE" id="PS00108">
    <property type="entry name" value="PROTEIN_KINASE_ST"/>
    <property type="match status" value="1"/>
</dbReference>
<dbReference type="OMA" id="MECRASC"/>
<keyword evidence="13" id="KW-0812">Transmembrane</keyword>
<evidence type="ECO:0000256" key="2">
    <source>
        <dbReference type="ARBA" id="ARBA00022527"/>
    </source>
</evidence>
<keyword evidence="8" id="KW-1015">Disulfide bond</keyword>
<evidence type="ECO:0000256" key="3">
    <source>
        <dbReference type="ARBA" id="ARBA00022679"/>
    </source>
</evidence>
<dbReference type="Gene3D" id="1.10.510.10">
    <property type="entry name" value="Transferase(Phosphotransferase) domain 1"/>
    <property type="match status" value="1"/>
</dbReference>
<dbReference type="InterPro" id="IPR000742">
    <property type="entry name" value="EGF"/>
</dbReference>
<dbReference type="AlphaFoldDB" id="A0A2P6QBJ8"/>
<keyword evidence="13" id="KW-0472">Membrane</keyword>
<keyword evidence="18" id="KW-1185">Reference proteome</keyword>
<dbReference type="PROSITE" id="PS50948">
    <property type="entry name" value="PAN"/>
    <property type="match status" value="1"/>
</dbReference>
<dbReference type="CDD" id="cd14066">
    <property type="entry name" value="STKc_IRAK"/>
    <property type="match status" value="1"/>
</dbReference>
<dbReference type="Pfam" id="PF08276">
    <property type="entry name" value="PAN_2"/>
    <property type="match status" value="1"/>
</dbReference>
<name>A0A2P6QBJ8_ROSCH</name>
<keyword evidence="13" id="KW-1133">Transmembrane helix</keyword>
<dbReference type="InterPro" id="IPR000719">
    <property type="entry name" value="Prot_kinase_dom"/>
</dbReference>
<dbReference type="SMART" id="SM00473">
    <property type="entry name" value="PAN_AP"/>
    <property type="match status" value="1"/>
</dbReference>
<dbReference type="PROSITE" id="PS50011">
    <property type="entry name" value="PROTEIN_KINASE_DOM"/>
    <property type="match status" value="1"/>
</dbReference>
<dbReference type="PROSITE" id="PS50026">
    <property type="entry name" value="EGF_3"/>
    <property type="match status" value="1"/>
</dbReference>
<evidence type="ECO:0000313" key="18">
    <source>
        <dbReference type="Proteomes" id="UP000238479"/>
    </source>
</evidence>
<evidence type="ECO:0000259" key="16">
    <source>
        <dbReference type="PROSITE" id="PS50948"/>
    </source>
</evidence>
<evidence type="ECO:0000313" key="17">
    <source>
        <dbReference type="EMBL" id="PRQ31557.1"/>
    </source>
</evidence>
<dbReference type="Gene3D" id="3.30.200.20">
    <property type="entry name" value="Phosphorylase Kinase, domain 1"/>
    <property type="match status" value="1"/>
</dbReference>
<evidence type="ECO:0000256" key="7">
    <source>
        <dbReference type="ARBA" id="ARBA00022840"/>
    </source>
</evidence>
<keyword evidence="4" id="KW-0732">Signal</keyword>
<feature type="domain" description="Apple" evidence="16">
    <location>
        <begin position="136"/>
        <end position="214"/>
    </location>
</feature>
<dbReference type="Gramene" id="PRQ31557">
    <property type="protein sequence ID" value="PRQ31557"/>
    <property type="gene ID" value="RchiOBHm_Chr5g0036771"/>
</dbReference>
<dbReference type="Pfam" id="PF00954">
    <property type="entry name" value="S_locus_glycop"/>
    <property type="match status" value="1"/>
</dbReference>
<dbReference type="InterPro" id="IPR001245">
    <property type="entry name" value="Ser-Thr/Tyr_kinase_cat_dom"/>
</dbReference>
<dbReference type="Proteomes" id="UP000238479">
    <property type="component" value="Chromosome 5"/>
</dbReference>
<evidence type="ECO:0000256" key="1">
    <source>
        <dbReference type="ARBA" id="ARBA00012513"/>
    </source>
</evidence>
<keyword evidence="2" id="KW-0723">Serine/threonine-protein kinase</keyword>
<evidence type="ECO:0000256" key="11">
    <source>
        <dbReference type="ARBA" id="ARBA00048679"/>
    </source>
</evidence>
<feature type="domain" description="EGF-like" evidence="15">
    <location>
        <begin position="81"/>
        <end position="117"/>
    </location>
</feature>
<organism evidence="17 18">
    <name type="scientific">Rosa chinensis</name>
    <name type="common">China rose</name>
    <dbReference type="NCBI Taxonomy" id="74649"/>
    <lineage>
        <taxon>Eukaryota</taxon>
        <taxon>Viridiplantae</taxon>
        <taxon>Streptophyta</taxon>
        <taxon>Embryophyta</taxon>
        <taxon>Tracheophyta</taxon>
        <taxon>Spermatophyta</taxon>
        <taxon>Magnoliopsida</taxon>
        <taxon>eudicotyledons</taxon>
        <taxon>Gunneridae</taxon>
        <taxon>Pentapetalae</taxon>
        <taxon>rosids</taxon>
        <taxon>fabids</taxon>
        <taxon>Rosales</taxon>
        <taxon>Rosaceae</taxon>
        <taxon>Rosoideae</taxon>
        <taxon>Rosoideae incertae sedis</taxon>
        <taxon>Rosa</taxon>
    </lineage>
</organism>
<dbReference type="InterPro" id="IPR000858">
    <property type="entry name" value="S_locus_glycoprot_dom"/>
</dbReference>
<evidence type="ECO:0000256" key="13">
    <source>
        <dbReference type="SAM" id="Phobius"/>
    </source>
</evidence>
<evidence type="ECO:0000259" key="14">
    <source>
        <dbReference type="PROSITE" id="PS50011"/>
    </source>
</evidence>
<evidence type="ECO:0000259" key="15">
    <source>
        <dbReference type="PROSITE" id="PS50026"/>
    </source>
</evidence>
<evidence type="ECO:0000256" key="6">
    <source>
        <dbReference type="ARBA" id="ARBA00022777"/>
    </source>
</evidence>